<keyword evidence="3" id="KW-0732">Signal</keyword>
<dbReference type="InterPro" id="IPR011990">
    <property type="entry name" value="TPR-like_helical_dom_sf"/>
</dbReference>
<comment type="subcellular location">
    <subcellularLocation>
        <location evidence="1">Cell outer membrane</location>
    </subcellularLocation>
</comment>
<reference evidence="8 9" key="1">
    <citation type="submission" date="2019-08" db="EMBL/GenBank/DDBJ databases">
        <title>Pedobacter sp. nov., isolated from Han river, South Korea.</title>
        <authorList>
            <person name="Lee D.-H."/>
            <person name="Kim Y.-S."/>
            <person name="Hwang E.-M."/>
            <person name="Le Tran T.C."/>
            <person name="Cha C.-J."/>
        </authorList>
    </citation>
    <scope>NUCLEOTIDE SEQUENCE [LARGE SCALE GENOMIC DNA]</scope>
    <source>
        <strain evidence="8 9">CJ43</strain>
    </source>
</reference>
<keyword evidence="9" id="KW-1185">Reference proteome</keyword>
<dbReference type="SUPFAM" id="SSF48452">
    <property type="entry name" value="TPR-like"/>
    <property type="match status" value="1"/>
</dbReference>
<dbReference type="CDD" id="cd08977">
    <property type="entry name" value="SusD"/>
    <property type="match status" value="1"/>
</dbReference>
<evidence type="ECO:0000256" key="3">
    <source>
        <dbReference type="ARBA" id="ARBA00022729"/>
    </source>
</evidence>
<dbReference type="InterPro" id="IPR033985">
    <property type="entry name" value="SusD-like_N"/>
</dbReference>
<protein>
    <submittedName>
        <fullName evidence="8">RagB/SusD family nutrient uptake outer membrane protein</fullName>
    </submittedName>
</protein>
<dbReference type="AlphaFoldDB" id="A0A5C0VK61"/>
<evidence type="ECO:0000313" key="8">
    <source>
        <dbReference type="EMBL" id="QEK53095.1"/>
    </source>
</evidence>
<dbReference type="Proteomes" id="UP000323653">
    <property type="component" value="Chromosome"/>
</dbReference>
<keyword evidence="4" id="KW-0472">Membrane</keyword>
<dbReference type="EMBL" id="CP043329">
    <property type="protein sequence ID" value="QEK53095.1"/>
    <property type="molecule type" value="Genomic_DNA"/>
</dbReference>
<gene>
    <name evidence="8" type="ORF">FYC62_16480</name>
</gene>
<evidence type="ECO:0000256" key="2">
    <source>
        <dbReference type="ARBA" id="ARBA00006275"/>
    </source>
</evidence>
<evidence type="ECO:0000256" key="1">
    <source>
        <dbReference type="ARBA" id="ARBA00004442"/>
    </source>
</evidence>
<proteinExistence type="inferred from homology"/>
<dbReference type="InterPro" id="IPR012944">
    <property type="entry name" value="SusD_RagB_dom"/>
</dbReference>
<dbReference type="Pfam" id="PF07980">
    <property type="entry name" value="SusD_RagB"/>
    <property type="match status" value="1"/>
</dbReference>
<keyword evidence="5" id="KW-0998">Cell outer membrane</keyword>
<dbReference type="RefSeq" id="WP_149075730.1">
    <property type="nucleotide sequence ID" value="NZ_CP043329.1"/>
</dbReference>
<feature type="domain" description="RagB/SusD" evidence="6">
    <location>
        <begin position="295"/>
        <end position="516"/>
    </location>
</feature>
<dbReference type="GO" id="GO:0009279">
    <property type="term" value="C:cell outer membrane"/>
    <property type="evidence" value="ECO:0007669"/>
    <property type="project" value="UniProtKB-SubCell"/>
</dbReference>
<dbReference type="KEGG" id="pej:FYC62_16480"/>
<evidence type="ECO:0000259" key="7">
    <source>
        <dbReference type="Pfam" id="PF14322"/>
    </source>
</evidence>
<accession>A0A5C0VK61</accession>
<evidence type="ECO:0000256" key="4">
    <source>
        <dbReference type="ARBA" id="ARBA00023136"/>
    </source>
</evidence>
<sequence>MKKILIVSLFFALAGCKESYLERSSLVAVTSASFWQNEAEAKLGVNAIYDALQDRPQYSGTLNVSNAAGFPMYDCFGDNAFNNYRYEGPGDYMVRNMDPSKGFFNGLWNSSYRGIARANLALENIEKIPLSSISAESKKTLLAQALFLRSLFYMNLAIYFEDVPLILKVQSLDEAYVAKNTYAEVSEQVIKDLTTAINDLPTSYPSAEYGYATKGAALGLLARFELYNKNYQGVLDATQQMSALGYSLNSSYAQLFTEDGELSREIVFAVRFFQDAISSNGELFSATFEGIPRVNEQPMRNLVRDYYCTDGRPITTSPLFNPANEKANRDPRLLASVYFRGDVWLTSPLRTFAGNTATGYARKKYIRNGPSAIGIRPFSPGGQDFIVLRWADVLLMRAEALIELNRSAEAAPLINQVRARVNMPSIAQVEGANNAVLTQTDYRNILRRERRVELAFEGLRFFDLKRWGEMQQAVARAVADNVPGYAPLYEGKKSEIFGIPQTELEANEFLVQHPAWQ</sequence>
<organism evidence="8 9">
    <name type="scientific">Pedobacter aquae</name>
    <dbReference type="NCBI Taxonomy" id="2605747"/>
    <lineage>
        <taxon>Bacteria</taxon>
        <taxon>Pseudomonadati</taxon>
        <taxon>Bacteroidota</taxon>
        <taxon>Sphingobacteriia</taxon>
        <taxon>Sphingobacteriales</taxon>
        <taxon>Sphingobacteriaceae</taxon>
        <taxon>Pedobacter</taxon>
    </lineage>
</organism>
<evidence type="ECO:0000256" key="5">
    <source>
        <dbReference type="ARBA" id="ARBA00023237"/>
    </source>
</evidence>
<dbReference type="PROSITE" id="PS51257">
    <property type="entry name" value="PROKAR_LIPOPROTEIN"/>
    <property type="match status" value="1"/>
</dbReference>
<feature type="domain" description="SusD-like N-terminal" evidence="7">
    <location>
        <begin position="97"/>
        <end position="226"/>
    </location>
</feature>
<dbReference type="Pfam" id="PF14322">
    <property type="entry name" value="SusD-like_3"/>
    <property type="match status" value="1"/>
</dbReference>
<evidence type="ECO:0000259" key="6">
    <source>
        <dbReference type="Pfam" id="PF07980"/>
    </source>
</evidence>
<name>A0A5C0VK61_9SPHI</name>
<evidence type="ECO:0000313" key="9">
    <source>
        <dbReference type="Proteomes" id="UP000323653"/>
    </source>
</evidence>
<dbReference type="Gene3D" id="1.25.40.390">
    <property type="match status" value="1"/>
</dbReference>
<comment type="similarity">
    <text evidence="2">Belongs to the SusD family.</text>
</comment>